<feature type="non-terminal residue" evidence="1">
    <location>
        <position position="377"/>
    </location>
</feature>
<keyword evidence="2" id="KW-1185">Reference proteome</keyword>
<evidence type="ECO:0000313" key="1">
    <source>
        <dbReference type="EMBL" id="KAI4830371.1"/>
    </source>
</evidence>
<evidence type="ECO:0000313" key="2">
    <source>
        <dbReference type="Proteomes" id="UP001057452"/>
    </source>
</evidence>
<gene>
    <name evidence="1" type="ORF">KUCAC02_002003</name>
</gene>
<protein>
    <submittedName>
        <fullName evidence="1">Uncharacterized protein</fullName>
    </submittedName>
</protein>
<feature type="non-terminal residue" evidence="1">
    <location>
        <position position="1"/>
    </location>
</feature>
<reference evidence="1" key="1">
    <citation type="submission" date="2022-05" db="EMBL/GenBank/DDBJ databases">
        <title>Chromosome-level genome of Chaenocephalus aceratus.</title>
        <authorList>
            <person name="Park H."/>
        </authorList>
    </citation>
    <scope>NUCLEOTIDE SEQUENCE</scope>
    <source>
        <strain evidence="1">KU_202001</strain>
    </source>
</reference>
<sequence>ERLTLDCCADAACSHWGPRKDGTTRLLMGRCWFQSVLQFLQRQIEDGILFRDHTWEQVRGGQSTPGSVTVAAVLKVTVGVATVRSTISDVNRAAVCTSVSSCKRPRFLLAQDEATSSGFCQWAWVLGRGDAGLMTVDRCSVILAMLGAGIVIAFYPVKNGTDFRLQEEKVGVCQIRPQHYLYIGSGAGIVIAFYPVKNGTDFRLQEEKVGVCQIRPQHYLYIGSGAGIVIAFYPVKNGTDFRLQEEKVGVCQIRPQHYLYIGSDSIVVPAAQPDLLTKKVPVTFGFWGQHGLQPCFNQILVTVHNNNYTTLIGWLNNDIFIITKFLQCCGLLWTEVWLEPMHLEAAIKMIDISRDESSEFQRKCDSGGNPVRFGSKR</sequence>
<comment type="caution">
    <text evidence="1">The sequence shown here is derived from an EMBL/GenBank/DDBJ whole genome shotgun (WGS) entry which is preliminary data.</text>
</comment>
<proteinExistence type="predicted"/>
<name>A0ACB9XUF0_CHAAC</name>
<accession>A0ACB9XUF0</accession>
<dbReference type="EMBL" id="CM043787">
    <property type="protein sequence ID" value="KAI4830371.1"/>
    <property type="molecule type" value="Genomic_DNA"/>
</dbReference>
<dbReference type="Proteomes" id="UP001057452">
    <property type="component" value="Chromosome 3"/>
</dbReference>
<organism evidence="1 2">
    <name type="scientific">Chaenocephalus aceratus</name>
    <name type="common">Blackfin icefish</name>
    <name type="synonym">Chaenichthys aceratus</name>
    <dbReference type="NCBI Taxonomy" id="36190"/>
    <lineage>
        <taxon>Eukaryota</taxon>
        <taxon>Metazoa</taxon>
        <taxon>Chordata</taxon>
        <taxon>Craniata</taxon>
        <taxon>Vertebrata</taxon>
        <taxon>Euteleostomi</taxon>
        <taxon>Actinopterygii</taxon>
        <taxon>Neopterygii</taxon>
        <taxon>Teleostei</taxon>
        <taxon>Neoteleostei</taxon>
        <taxon>Acanthomorphata</taxon>
        <taxon>Eupercaria</taxon>
        <taxon>Perciformes</taxon>
        <taxon>Notothenioidei</taxon>
        <taxon>Channichthyidae</taxon>
        <taxon>Chaenocephalus</taxon>
    </lineage>
</organism>